<dbReference type="EMBL" id="FUWH01000004">
    <property type="protein sequence ID" value="SJZ77790.1"/>
    <property type="molecule type" value="Genomic_DNA"/>
</dbReference>
<gene>
    <name evidence="1" type="ORF">SAMN04488132_104227</name>
</gene>
<dbReference type="Gene3D" id="3.30.420.10">
    <property type="entry name" value="Ribonuclease H-like superfamily/Ribonuclease H"/>
    <property type="match status" value="1"/>
</dbReference>
<dbReference type="InterPro" id="IPR036397">
    <property type="entry name" value="RNaseH_sf"/>
</dbReference>
<proteinExistence type="predicted"/>
<dbReference type="STRING" id="413434.SAMN04488132_104227"/>
<keyword evidence="2" id="KW-1185">Reference proteome</keyword>
<evidence type="ECO:0008006" key="3">
    <source>
        <dbReference type="Google" id="ProtNLM"/>
    </source>
</evidence>
<reference evidence="1 2" key="1">
    <citation type="submission" date="2017-02" db="EMBL/GenBank/DDBJ databases">
        <authorList>
            <person name="Peterson S.W."/>
        </authorList>
    </citation>
    <scope>NUCLEOTIDE SEQUENCE [LARGE SCALE GENOMIC DNA]</scope>
    <source>
        <strain evidence="1 2">DSM 22335</strain>
    </source>
</reference>
<dbReference type="GO" id="GO:0003676">
    <property type="term" value="F:nucleic acid binding"/>
    <property type="evidence" value="ECO:0007669"/>
    <property type="project" value="InterPro"/>
</dbReference>
<dbReference type="Proteomes" id="UP000190888">
    <property type="component" value="Unassembled WGS sequence"/>
</dbReference>
<evidence type="ECO:0000313" key="2">
    <source>
        <dbReference type="Proteomes" id="UP000190888"/>
    </source>
</evidence>
<protein>
    <recommendedName>
        <fullName evidence="3">Holliday junction resolvase RuvC</fullName>
    </recommendedName>
</protein>
<sequence>MRVLGISIGTRRNGFAVIADNVLEVAHVRSRRDRWSPKKLQSLLTLYTRYIRRHHITNIVVKTPKHSHFTAALKQLIKALETYAKERGCLVQLTTIEHIKSQEPSIKNRNHLREFVVATYPKLVDKKDKDIKNRQPYYMKMFEATIVAHLESSRARTE</sequence>
<accession>A0A1T4NEV3</accession>
<organism evidence="1 2">
    <name type="scientific">Sediminibacterium ginsengisoli</name>
    <dbReference type="NCBI Taxonomy" id="413434"/>
    <lineage>
        <taxon>Bacteria</taxon>
        <taxon>Pseudomonadati</taxon>
        <taxon>Bacteroidota</taxon>
        <taxon>Chitinophagia</taxon>
        <taxon>Chitinophagales</taxon>
        <taxon>Chitinophagaceae</taxon>
        <taxon>Sediminibacterium</taxon>
    </lineage>
</organism>
<dbReference type="AlphaFoldDB" id="A0A1T4NEV3"/>
<evidence type="ECO:0000313" key="1">
    <source>
        <dbReference type="EMBL" id="SJZ77790.1"/>
    </source>
</evidence>
<name>A0A1T4NEV3_9BACT</name>